<accession>A0A8J2VP50</accession>
<dbReference type="AlphaFoldDB" id="A0A8J2VP50"/>
<dbReference type="Proteomes" id="UP000602745">
    <property type="component" value="Unassembled WGS sequence"/>
</dbReference>
<dbReference type="EMBL" id="BMCP01000001">
    <property type="protein sequence ID" value="GGE36737.1"/>
    <property type="molecule type" value="Genomic_DNA"/>
</dbReference>
<keyword evidence="2" id="KW-1185">Reference proteome</keyword>
<reference evidence="1" key="1">
    <citation type="journal article" date="2014" name="Int. J. Syst. Evol. Microbiol.">
        <title>Complete genome sequence of Corynebacterium casei LMG S-19264T (=DSM 44701T), isolated from a smear-ripened cheese.</title>
        <authorList>
            <consortium name="US DOE Joint Genome Institute (JGI-PGF)"/>
            <person name="Walter F."/>
            <person name="Albersmeier A."/>
            <person name="Kalinowski J."/>
            <person name="Ruckert C."/>
        </authorList>
    </citation>
    <scope>NUCLEOTIDE SEQUENCE</scope>
    <source>
        <strain evidence="1">CCM 7684</strain>
    </source>
</reference>
<protein>
    <recommendedName>
        <fullName evidence="3">Amidoligase enzyme</fullName>
    </recommendedName>
</protein>
<reference evidence="1" key="2">
    <citation type="submission" date="2020-09" db="EMBL/GenBank/DDBJ databases">
        <authorList>
            <person name="Sun Q."/>
            <person name="Sedlacek I."/>
        </authorList>
    </citation>
    <scope>NUCLEOTIDE SEQUENCE</scope>
    <source>
        <strain evidence="1">CCM 7684</strain>
    </source>
</reference>
<sequence>MDALPRIYVSAVMMFDALPTPLTFDGRPRGVGVELEFGGLTPRAAADSLVSAVGGEVVTESAHAFRVVGTAIGSVTVELDVRHAHPAKYGHELSLRLSERTADLFGRYAGWAIPTELVTAPLTPERLTSIDRIAAELRSLGARGTRDFGWRQFGLHFNPEVPSLAGESIASVLKAFLLLEGALRTSVLGGRNRYLPRMPPPFPPAYVAQVLSPDYWPSLPDLMREHLAQNATRQRSLDLLPLFLFVDEAQVRAALPWEKIRPRPVFHYRLPLSRIDQPGWSIGPDWNRWVAVERLASDRVRLDALCRDFLSGQGEGAEGAAIAAANV</sequence>
<name>A0A8J2VP50_9RHOB</name>
<evidence type="ECO:0008006" key="3">
    <source>
        <dbReference type="Google" id="ProtNLM"/>
    </source>
</evidence>
<organism evidence="1 2">
    <name type="scientific">Agaricicola taiwanensis</name>
    <dbReference type="NCBI Taxonomy" id="591372"/>
    <lineage>
        <taxon>Bacteria</taxon>
        <taxon>Pseudomonadati</taxon>
        <taxon>Pseudomonadota</taxon>
        <taxon>Alphaproteobacteria</taxon>
        <taxon>Rhodobacterales</taxon>
        <taxon>Paracoccaceae</taxon>
        <taxon>Agaricicola</taxon>
    </lineage>
</organism>
<gene>
    <name evidence="1" type="ORF">GCM10007276_12770</name>
</gene>
<evidence type="ECO:0000313" key="1">
    <source>
        <dbReference type="EMBL" id="GGE36737.1"/>
    </source>
</evidence>
<evidence type="ECO:0000313" key="2">
    <source>
        <dbReference type="Proteomes" id="UP000602745"/>
    </source>
</evidence>
<proteinExistence type="predicted"/>
<dbReference type="InterPro" id="IPR022025">
    <property type="entry name" value="Amidoligase_2"/>
</dbReference>
<comment type="caution">
    <text evidence="1">The sequence shown here is derived from an EMBL/GenBank/DDBJ whole genome shotgun (WGS) entry which is preliminary data.</text>
</comment>
<dbReference type="Pfam" id="PF12224">
    <property type="entry name" value="Amidoligase_2"/>
    <property type="match status" value="1"/>
</dbReference>